<accession>A0A0G1NAY2</accession>
<dbReference type="InterPro" id="IPR035980">
    <property type="entry name" value="Ribosomal_bS6_sf"/>
</dbReference>
<comment type="function">
    <text evidence="3">Binds together with bS18 to 16S ribosomal RNA.</text>
</comment>
<evidence type="ECO:0000313" key="6">
    <source>
        <dbReference type="Proteomes" id="UP000034368"/>
    </source>
</evidence>
<evidence type="ECO:0000256" key="3">
    <source>
        <dbReference type="HAMAP-Rule" id="MF_00360"/>
    </source>
</evidence>
<reference evidence="5 6" key="1">
    <citation type="journal article" date="2015" name="Nature">
        <title>rRNA introns, odd ribosomes, and small enigmatic genomes across a large radiation of phyla.</title>
        <authorList>
            <person name="Brown C.T."/>
            <person name="Hug L.A."/>
            <person name="Thomas B.C."/>
            <person name="Sharon I."/>
            <person name="Castelle C.J."/>
            <person name="Singh A."/>
            <person name="Wilkins M.J."/>
            <person name="Williams K.H."/>
            <person name="Banfield J.F."/>
        </authorList>
    </citation>
    <scope>NUCLEOTIDE SEQUENCE [LARGE SCALE GENOMIC DNA]</scope>
</reference>
<keyword evidence="3" id="KW-0699">rRNA-binding</keyword>
<evidence type="ECO:0000256" key="1">
    <source>
        <dbReference type="ARBA" id="ARBA00009512"/>
    </source>
</evidence>
<feature type="compositionally biased region" description="Basic and acidic residues" evidence="4">
    <location>
        <begin position="113"/>
        <end position="145"/>
    </location>
</feature>
<dbReference type="Proteomes" id="UP000034368">
    <property type="component" value="Unassembled WGS sequence"/>
</dbReference>
<comment type="caution">
    <text evidence="5">The sequence shown here is derived from an EMBL/GenBank/DDBJ whole genome shotgun (WGS) entry which is preliminary data.</text>
</comment>
<dbReference type="GO" id="GO:0019843">
    <property type="term" value="F:rRNA binding"/>
    <property type="evidence" value="ECO:0007669"/>
    <property type="project" value="UniProtKB-UniRule"/>
</dbReference>
<dbReference type="InterPro" id="IPR000529">
    <property type="entry name" value="Ribosomal_bS6"/>
</dbReference>
<evidence type="ECO:0000256" key="4">
    <source>
        <dbReference type="SAM" id="MobiDB-lite"/>
    </source>
</evidence>
<dbReference type="AlphaFoldDB" id="A0A0G1NAY2"/>
<dbReference type="SUPFAM" id="SSF54995">
    <property type="entry name" value="Ribosomal protein S6"/>
    <property type="match status" value="1"/>
</dbReference>
<dbReference type="HAMAP" id="MF_00360">
    <property type="entry name" value="Ribosomal_bS6"/>
    <property type="match status" value="1"/>
</dbReference>
<dbReference type="InterPro" id="IPR014717">
    <property type="entry name" value="Transl_elong_EF1B/ribsomal_bS6"/>
</dbReference>
<feature type="region of interest" description="Disordered" evidence="4">
    <location>
        <begin position="105"/>
        <end position="145"/>
    </location>
</feature>
<dbReference type="Pfam" id="PF01250">
    <property type="entry name" value="Ribosomal_S6"/>
    <property type="match status" value="1"/>
</dbReference>
<keyword evidence="3 5" id="KW-0689">Ribosomal protein</keyword>
<keyword evidence="3" id="KW-0694">RNA-binding</keyword>
<keyword evidence="3" id="KW-0687">Ribonucleoprotein</keyword>
<protein>
    <recommendedName>
        <fullName evidence="2 3">Small ribosomal subunit protein bS6</fullName>
    </recommendedName>
</protein>
<dbReference type="InterPro" id="IPR020814">
    <property type="entry name" value="Ribosomal_S6_plastid/chlpt"/>
</dbReference>
<comment type="similarity">
    <text evidence="1 3">Belongs to the bacterial ribosomal protein bS6 family.</text>
</comment>
<dbReference type="GO" id="GO:0003735">
    <property type="term" value="F:structural constituent of ribosome"/>
    <property type="evidence" value="ECO:0007669"/>
    <property type="project" value="InterPro"/>
</dbReference>
<gene>
    <name evidence="3" type="primary">rpsF</name>
    <name evidence="5" type="ORF">UW90_C0004G0065</name>
</gene>
<dbReference type="EMBL" id="LCKD01000004">
    <property type="protein sequence ID" value="KKT90257.1"/>
    <property type="molecule type" value="Genomic_DNA"/>
</dbReference>
<dbReference type="GO" id="GO:0005840">
    <property type="term" value="C:ribosome"/>
    <property type="evidence" value="ECO:0007669"/>
    <property type="project" value="UniProtKB-KW"/>
</dbReference>
<dbReference type="GO" id="GO:1990904">
    <property type="term" value="C:ribonucleoprotein complex"/>
    <property type="evidence" value="ECO:0007669"/>
    <property type="project" value="UniProtKB-KW"/>
</dbReference>
<evidence type="ECO:0000313" key="5">
    <source>
        <dbReference type="EMBL" id="KKT90257.1"/>
    </source>
</evidence>
<proteinExistence type="inferred from homology"/>
<sequence length="145" mass="16677">MADRSHNYELAYHINPDTDEASLTAARQHLERDLNGIGAVITFTKEPEKTRLSYPIGHSQSSFFGYFNFTLQNGEGLNSLDGQIKLMPEVMRYLILKLPSDAAKRKAQSRQYRPHDRLDKKPVPKATEQETKEMEKQLEDVIEKL</sequence>
<dbReference type="GO" id="GO:0006412">
    <property type="term" value="P:translation"/>
    <property type="evidence" value="ECO:0007669"/>
    <property type="project" value="UniProtKB-UniRule"/>
</dbReference>
<organism evidence="5 6">
    <name type="scientific">Candidatus Yanofskybacteria bacterium GW2011_GWB1_45_11</name>
    <dbReference type="NCBI Taxonomy" id="1619026"/>
    <lineage>
        <taxon>Bacteria</taxon>
        <taxon>Candidatus Yanofskyibacteriota</taxon>
    </lineage>
</organism>
<name>A0A0G1NAY2_9BACT</name>
<dbReference type="Gene3D" id="3.30.70.60">
    <property type="match status" value="1"/>
</dbReference>
<evidence type="ECO:0000256" key="2">
    <source>
        <dbReference type="ARBA" id="ARBA00035294"/>
    </source>
</evidence>
<dbReference type="CDD" id="cd00473">
    <property type="entry name" value="bS6"/>
    <property type="match status" value="1"/>
</dbReference>